<keyword evidence="3" id="KW-1185">Reference proteome</keyword>
<dbReference type="RefSeq" id="WP_181828307.1">
    <property type="nucleotide sequence ID" value="NZ_JACERI010000001.1"/>
</dbReference>
<feature type="transmembrane region" description="Helical" evidence="1">
    <location>
        <begin position="115"/>
        <end position="139"/>
    </location>
</feature>
<gene>
    <name evidence="2" type="ORF">H2Y56_00490</name>
</gene>
<name>A0ABR5Z7Q5_9GAMM</name>
<comment type="caution">
    <text evidence="2">The sequence shown here is derived from an EMBL/GenBank/DDBJ whole genome shotgun (WGS) entry which is preliminary data.</text>
</comment>
<accession>A0ABR5Z7Q5</accession>
<dbReference type="EMBL" id="JACERK010000001">
    <property type="protein sequence ID" value="MBA5230594.1"/>
    <property type="molecule type" value="Genomic_DNA"/>
</dbReference>
<keyword evidence="1" id="KW-0812">Transmembrane</keyword>
<sequence>MAKPYDFIYKQLVKSEDDVLGIIAYSIYKNQKINFIEKFKKDNGDQDPTEAQLAPFLDLSISPQQIDFYNREASVMTKTFLMKVLSDDLREREEFFSNRVHSEMKNIKPRHFLDILKGATGSLLFVILTGALYIAVWSLSISPKMVMEKIFDVQIVSNQKDN</sequence>
<evidence type="ECO:0000313" key="2">
    <source>
        <dbReference type="EMBL" id="MBA5230594.1"/>
    </source>
</evidence>
<keyword evidence="1" id="KW-0472">Membrane</keyword>
<dbReference type="Proteomes" id="UP000530038">
    <property type="component" value="Unassembled WGS sequence"/>
</dbReference>
<keyword evidence="1" id="KW-1133">Transmembrane helix</keyword>
<evidence type="ECO:0000313" key="3">
    <source>
        <dbReference type="Proteomes" id="UP000530038"/>
    </source>
</evidence>
<reference evidence="2 3" key="1">
    <citation type="submission" date="2020-07" db="EMBL/GenBank/DDBJ databases">
        <title>Characterization of Pectobacterium aroidearum strains causing soft rot on Amorphophallus konjac.</title>
        <authorList>
            <person name="Xie H."/>
        </authorList>
    </citation>
    <scope>NUCLEOTIDE SEQUENCE [LARGE SCALE GENOMIC DNA]</scope>
    <source>
        <strain evidence="2 3">MY10</strain>
    </source>
</reference>
<protein>
    <submittedName>
        <fullName evidence="2">Uncharacterized protein</fullName>
    </submittedName>
</protein>
<evidence type="ECO:0000256" key="1">
    <source>
        <dbReference type="SAM" id="Phobius"/>
    </source>
</evidence>
<organism evidence="2 3">
    <name type="scientific">Pectobacterium aroidearum</name>
    <dbReference type="NCBI Taxonomy" id="1201031"/>
    <lineage>
        <taxon>Bacteria</taxon>
        <taxon>Pseudomonadati</taxon>
        <taxon>Pseudomonadota</taxon>
        <taxon>Gammaproteobacteria</taxon>
        <taxon>Enterobacterales</taxon>
        <taxon>Pectobacteriaceae</taxon>
        <taxon>Pectobacterium</taxon>
    </lineage>
</organism>
<proteinExistence type="predicted"/>